<reference evidence="1 2" key="1">
    <citation type="submission" date="2015-01" db="EMBL/GenBank/DDBJ databases">
        <title>The Genome Sequence of Rhinocladiella mackenzie CBS 650.93.</title>
        <authorList>
            <consortium name="The Broad Institute Genomics Platform"/>
            <person name="Cuomo C."/>
            <person name="de Hoog S."/>
            <person name="Gorbushina A."/>
            <person name="Stielow B."/>
            <person name="Teixiera M."/>
            <person name="Abouelleil A."/>
            <person name="Chapman S.B."/>
            <person name="Priest M."/>
            <person name="Young S.K."/>
            <person name="Wortman J."/>
            <person name="Nusbaum C."/>
            <person name="Birren B."/>
        </authorList>
    </citation>
    <scope>NUCLEOTIDE SEQUENCE [LARGE SCALE GENOMIC DNA]</scope>
    <source>
        <strain evidence="1 2">CBS 650.93</strain>
    </source>
</reference>
<dbReference type="VEuPathDB" id="FungiDB:Z518_06114"/>
<gene>
    <name evidence="1" type="ORF">Z518_06114</name>
</gene>
<protein>
    <submittedName>
        <fullName evidence="1">Uncharacterized protein</fullName>
    </submittedName>
</protein>
<dbReference type="Proteomes" id="UP000053617">
    <property type="component" value="Unassembled WGS sequence"/>
</dbReference>
<dbReference type="HOGENOM" id="CLU_1714303_0_0_1"/>
<evidence type="ECO:0000313" key="1">
    <source>
        <dbReference type="EMBL" id="KIX05242.1"/>
    </source>
</evidence>
<keyword evidence="2" id="KW-1185">Reference proteome</keyword>
<organism evidence="1 2">
    <name type="scientific">Rhinocladiella mackenziei CBS 650.93</name>
    <dbReference type="NCBI Taxonomy" id="1442369"/>
    <lineage>
        <taxon>Eukaryota</taxon>
        <taxon>Fungi</taxon>
        <taxon>Dikarya</taxon>
        <taxon>Ascomycota</taxon>
        <taxon>Pezizomycotina</taxon>
        <taxon>Eurotiomycetes</taxon>
        <taxon>Chaetothyriomycetidae</taxon>
        <taxon>Chaetothyriales</taxon>
        <taxon>Herpotrichiellaceae</taxon>
        <taxon>Rhinocladiella</taxon>
    </lineage>
</organism>
<dbReference type="RefSeq" id="XP_013272378.1">
    <property type="nucleotide sequence ID" value="XM_013416924.1"/>
</dbReference>
<dbReference type="GeneID" id="25294185"/>
<dbReference type="AlphaFoldDB" id="A0A0D2FSZ9"/>
<name>A0A0D2FSZ9_9EURO</name>
<proteinExistence type="predicted"/>
<accession>A0A0D2FSZ9</accession>
<dbReference type="EMBL" id="KN847478">
    <property type="protein sequence ID" value="KIX05242.1"/>
    <property type="molecule type" value="Genomic_DNA"/>
</dbReference>
<evidence type="ECO:0000313" key="2">
    <source>
        <dbReference type="Proteomes" id="UP000053617"/>
    </source>
</evidence>
<sequence length="153" mass="17275">MSSTPLLGKELSIVFDESTDVNNQRITNISIKPSKGAFYDDNFKHGGETLTGERISETLFSQILRICNEPDELSPVCSSRNFDRLSLQILAYTTRNSAQTSREILSKAKEIGVGPEILDLKDLNSFIELSQMKFSGFRFVNSLEFFVLLLRRS</sequence>